<sequence length="96" mass="11067">MPKPKLDKKVNIPSEIIPKLLTNSEMRMLKNRWEIANLLEDGLSIRNIAKQVKVGTDTVVRTARMVEKGDIKKVIRKSSEKLPFKTNTPWIFGKHE</sequence>
<dbReference type="GO" id="GO:0043565">
    <property type="term" value="F:sequence-specific DNA binding"/>
    <property type="evidence" value="ECO:0007669"/>
    <property type="project" value="InterPro"/>
</dbReference>
<organism evidence="1 2">
    <name type="scientific">Candidatus Daviesbacteria bacterium RIFCSPHIGHO2_12_FULL_37_11</name>
    <dbReference type="NCBI Taxonomy" id="1797777"/>
    <lineage>
        <taxon>Bacteria</taxon>
        <taxon>Candidatus Daviesiibacteriota</taxon>
    </lineage>
</organism>
<evidence type="ECO:0000313" key="1">
    <source>
        <dbReference type="EMBL" id="OGE37437.1"/>
    </source>
</evidence>
<accession>A0A1F5K936</accession>
<comment type="caution">
    <text evidence="1">The sequence shown here is derived from an EMBL/GenBank/DDBJ whole genome shotgun (WGS) entry which is preliminary data.</text>
</comment>
<reference evidence="1 2" key="1">
    <citation type="journal article" date="2016" name="Nat. Commun.">
        <title>Thousands of microbial genomes shed light on interconnected biogeochemical processes in an aquifer system.</title>
        <authorList>
            <person name="Anantharaman K."/>
            <person name="Brown C.T."/>
            <person name="Hug L.A."/>
            <person name="Sharon I."/>
            <person name="Castelle C.J."/>
            <person name="Probst A.J."/>
            <person name="Thomas B.C."/>
            <person name="Singh A."/>
            <person name="Wilkins M.J."/>
            <person name="Karaoz U."/>
            <person name="Brodie E.L."/>
            <person name="Williams K.H."/>
            <person name="Hubbard S.S."/>
            <person name="Banfield J.F."/>
        </authorList>
    </citation>
    <scope>NUCLEOTIDE SEQUENCE [LARGE SCALE GENOMIC DNA]</scope>
</reference>
<dbReference type="InterPro" id="IPR010921">
    <property type="entry name" value="Trp_repressor/repl_initiator"/>
</dbReference>
<gene>
    <name evidence="1" type="ORF">A3F00_01050</name>
</gene>
<proteinExistence type="predicted"/>
<dbReference type="SUPFAM" id="SSF48295">
    <property type="entry name" value="TrpR-like"/>
    <property type="match status" value="1"/>
</dbReference>
<dbReference type="InterPro" id="IPR000831">
    <property type="entry name" value="Trp_repress"/>
</dbReference>
<dbReference type="GO" id="GO:0003700">
    <property type="term" value="F:DNA-binding transcription factor activity"/>
    <property type="evidence" value="ECO:0007669"/>
    <property type="project" value="InterPro"/>
</dbReference>
<dbReference type="Gene3D" id="1.10.1270.10">
    <property type="entry name" value="TrpR-like"/>
    <property type="match status" value="1"/>
</dbReference>
<dbReference type="EMBL" id="MFDE01000043">
    <property type="protein sequence ID" value="OGE37437.1"/>
    <property type="molecule type" value="Genomic_DNA"/>
</dbReference>
<dbReference type="AlphaFoldDB" id="A0A1F5K936"/>
<protein>
    <submittedName>
        <fullName evidence="1">Uncharacterized protein</fullName>
    </submittedName>
</protein>
<dbReference type="Proteomes" id="UP000176527">
    <property type="component" value="Unassembled WGS sequence"/>
</dbReference>
<dbReference type="InterPro" id="IPR038116">
    <property type="entry name" value="TrpR-like_sf"/>
</dbReference>
<evidence type="ECO:0000313" key="2">
    <source>
        <dbReference type="Proteomes" id="UP000176527"/>
    </source>
</evidence>
<dbReference type="Pfam" id="PF01371">
    <property type="entry name" value="Trp_repressor"/>
    <property type="match status" value="1"/>
</dbReference>
<name>A0A1F5K936_9BACT</name>